<dbReference type="EMBL" id="CP054538">
    <property type="protein sequence ID" value="QSL65578.1"/>
    <property type="molecule type" value="Genomic_DNA"/>
</dbReference>
<proteinExistence type="predicted"/>
<gene>
    <name evidence="1" type="ORF">MERGE_002891</name>
</gene>
<name>A0A899G2L7_9ASCO</name>
<accession>A0A899G2L7</accession>
<evidence type="ECO:0000313" key="1">
    <source>
        <dbReference type="EMBL" id="QSL65578.1"/>
    </source>
</evidence>
<dbReference type="AlphaFoldDB" id="A0A899G2L7"/>
<sequence length="109" mass="12495">MQQNQPLAIAKRHIKATEKLTRILIGPGAFKLPPDIHGLTLYMAFKNKDGHMGPRKFWKDYLPKLGDIELDMKHKHSSDICQEFVEKTKAVAVGKEEISEWMEKSHLKG</sequence>
<organism evidence="1 2">
    <name type="scientific">Pneumocystis wakefieldiae</name>
    <dbReference type="NCBI Taxonomy" id="38082"/>
    <lineage>
        <taxon>Eukaryota</taxon>
        <taxon>Fungi</taxon>
        <taxon>Dikarya</taxon>
        <taxon>Ascomycota</taxon>
        <taxon>Taphrinomycotina</taxon>
        <taxon>Pneumocystomycetes</taxon>
        <taxon>Pneumocystaceae</taxon>
        <taxon>Pneumocystis</taxon>
    </lineage>
</organism>
<evidence type="ECO:0000313" key="2">
    <source>
        <dbReference type="Proteomes" id="UP000663699"/>
    </source>
</evidence>
<reference evidence="1" key="1">
    <citation type="submission" date="2020-06" db="EMBL/GenBank/DDBJ databases">
        <title>Genomes of multiple members of Pneumocystis genus reveal paths to human pathogen Pneumocystis jirovecii.</title>
        <authorList>
            <person name="Cisse O.H."/>
            <person name="Ma L."/>
            <person name="Dekker J."/>
            <person name="Khil P."/>
            <person name="Jo J."/>
            <person name="Brenchley J."/>
            <person name="Blair R."/>
            <person name="Pahar B."/>
            <person name="Chabe M."/>
            <person name="Van Rompay K.A."/>
            <person name="Keesler R."/>
            <person name="Sukura A."/>
            <person name="Hirsch V."/>
            <person name="Kutty G."/>
            <person name="Liu Y."/>
            <person name="Peng L."/>
            <person name="Chen J."/>
            <person name="Song J."/>
            <person name="Weissenbacher-Lang C."/>
            <person name="Xu J."/>
            <person name="Upham N.S."/>
            <person name="Stajich J.E."/>
            <person name="Cuomo C.A."/>
            <person name="Cushion M.T."/>
            <person name="Kovacs J.A."/>
        </authorList>
    </citation>
    <scope>NUCLEOTIDE SEQUENCE</scope>
    <source>
        <strain evidence="1">2A</strain>
    </source>
</reference>
<protein>
    <submittedName>
        <fullName evidence="1">Uncharacterized protein</fullName>
    </submittedName>
</protein>
<keyword evidence="2" id="KW-1185">Reference proteome</keyword>
<dbReference type="Proteomes" id="UP000663699">
    <property type="component" value="Chromosome 7"/>
</dbReference>
<dbReference type="OrthoDB" id="1696305at2759"/>